<dbReference type="EMBL" id="CAJOAZ010000155">
    <property type="protein sequence ID" value="CAF3556345.1"/>
    <property type="molecule type" value="Genomic_DNA"/>
</dbReference>
<organism evidence="2 4">
    <name type="scientific">Adineta steineri</name>
    <dbReference type="NCBI Taxonomy" id="433720"/>
    <lineage>
        <taxon>Eukaryota</taxon>
        <taxon>Metazoa</taxon>
        <taxon>Spiralia</taxon>
        <taxon>Gnathifera</taxon>
        <taxon>Rotifera</taxon>
        <taxon>Eurotatoria</taxon>
        <taxon>Bdelloidea</taxon>
        <taxon>Adinetida</taxon>
        <taxon>Adinetidae</taxon>
        <taxon>Adineta</taxon>
    </lineage>
</organism>
<dbReference type="EMBL" id="CAJNOG010000731">
    <property type="protein sequence ID" value="CAF1346034.1"/>
    <property type="molecule type" value="Genomic_DNA"/>
</dbReference>
<accession>A0A815GWL4</accession>
<feature type="region of interest" description="Disordered" evidence="1">
    <location>
        <begin position="114"/>
        <end position="161"/>
    </location>
</feature>
<gene>
    <name evidence="2" type="ORF">JYZ213_LOCUS34767</name>
    <name evidence="3" type="ORF">OXD698_LOCUS4190</name>
</gene>
<dbReference type="Proteomes" id="UP000663844">
    <property type="component" value="Unassembled WGS sequence"/>
</dbReference>
<name>A0A815GWL4_9BILA</name>
<sequence>MTYCERDSVVSRSPQHQQPYLQKRTVNNTNNHWLSSRLSPSQSVRIECKAEEQYFIGDTPSYRIHSSLNPIHLTMNDQYKPIQFRSQIILHNDPQTDVRIDKFSVAFHCPDDPSANSISRHHRSTPATRSQSLHASKSSLPQRHQLKDNDSRRKLQHSSSSSSLRSQALLHQWIDDICANTQLMSNDDIVFFIKNGEFFARI</sequence>
<comment type="caution">
    <text evidence="2">The sequence shown here is derived from an EMBL/GenBank/DDBJ whole genome shotgun (WGS) entry which is preliminary data.</text>
</comment>
<evidence type="ECO:0000313" key="3">
    <source>
        <dbReference type="EMBL" id="CAF3556345.1"/>
    </source>
</evidence>
<protein>
    <submittedName>
        <fullName evidence="2">Uncharacterized protein</fullName>
    </submittedName>
</protein>
<reference evidence="2" key="1">
    <citation type="submission" date="2021-02" db="EMBL/GenBank/DDBJ databases">
        <authorList>
            <person name="Nowell W R."/>
        </authorList>
    </citation>
    <scope>NUCLEOTIDE SEQUENCE</scope>
</reference>
<dbReference type="AlphaFoldDB" id="A0A815GWL4"/>
<evidence type="ECO:0000313" key="2">
    <source>
        <dbReference type="EMBL" id="CAF1346034.1"/>
    </source>
</evidence>
<feature type="compositionally biased region" description="Polar residues" evidence="1">
    <location>
        <begin position="125"/>
        <end position="142"/>
    </location>
</feature>
<dbReference type="Proteomes" id="UP000663845">
    <property type="component" value="Unassembled WGS sequence"/>
</dbReference>
<evidence type="ECO:0000256" key="1">
    <source>
        <dbReference type="SAM" id="MobiDB-lite"/>
    </source>
</evidence>
<evidence type="ECO:0000313" key="4">
    <source>
        <dbReference type="Proteomes" id="UP000663845"/>
    </source>
</evidence>
<proteinExistence type="predicted"/>